<sequence>MKTITVANQKGGVGKTTIALHIAAAAHAAGLKTLLVDLDQQGSASFLATGDQNAHRTKENTALDLWYEDREPVFTESLFGFQLLKSSDEIDAVDDDVQEGIIALKRLGNYRFDCVILDAPPAPGVRQVVPLMMSDLQVAPFTADALGTQGLVSMIMGWHDLKKRRPSMKLRALVNLHKVVSGTQKAIIDGLRPKLGELLLPEVLTDREVVKHALRNGKSIWEYAPKDPAANVWRAACERLIQEASEADSDYAGEEVA</sequence>
<reference evidence="2 3" key="1">
    <citation type="submission" date="2020-07" db="EMBL/GenBank/DDBJ databases">
        <title>Complete genome sequence analysis of Acidithiobacillus ferrivorans XJFY6S-08 reveals extreme environmental adaptation to alpine acid mine drainage.</title>
        <authorList>
            <person name="Yan L."/>
            <person name="Ni Y."/>
        </authorList>
    </citation>
    <scope>NUCLEOTIDE SEQUENCE [LARGE SCALE GENOMIC DNA]</scope>
    <source>
        <strain evidence="2 3">XJFY6S-08</strain>
    </source>
</reference>
<evidence type="ECO:0000259" key="1">
    <source>
        <dbReference type="Pfam" id="PF13614"/>
    </source>
</evidence>
<dbReference type="RefSeq" id="WP_198660134.1">
    <property type="nucleotide sequence ID" value="NZ_CP059488.1"/>
</dbReference>
<dbReference type="AlphaFoldDB" id="A0A7T4WC86"/>
<accession>A0A7T4WC86</accession>
<dbReference type="PIRSF" id="PIRSF009320">
    <property type="entry name" value="Nuc_binding_HP_1000"/>
    <property type="match status" value="1"/>
</dbReference>
<feature type="domain" description="AAA" evidence="1">
    <location>
        <begin position="1"/>
        <end position="164"/>
    </location>
</feature>
<dbReference type="Gene3D" id="3.40.50.300">
    <property type="entry name" value="P-loop containing nucleotide triphosphate hydrolases"/>
    <property type="match status" value="1"/>
</dbReference>
<dbReference type="Proteomes" id="UP000595420">
    <property type="component" value="Chromosome"/>
</dbReference>
<evidence type="ECO:0000313" key="3">
    <source>
        <dbReference type="Proteomes" id="UP000595420"/>
    </source>
</evidence>
<dbReference type="Pfam" id="PF13614">
    <property type="entry name" value="AAA_31"/>
    <property type="match status" value="1"/>
</dbReference>
<gene>
    <name evidence="2" type="ORF">H2515_11005</name>
</gene>
<dbReference type="PANTHER" id="PTHR13696">
    <property type="entry name" value="P-LOOP CONTAINING NUCLEOSIDE TRIPHOSPHATE HYDROLASE"/>
    <property type="match status" value="1"/>
</dbReference>
<dbReference type="SUPFAM" id="SSF52540">
    <property type="entry name" value="P-loop containing nucleoside triphosphate hydrolases"/>
    <property type="match status" value="1"/>
</dbReference>
<protein>
    <submittedName>
        <fullName evidence="2">ParA family protein</fullName>
    </submittedName>
</protein>
<dbReference type="InterPro" id="IPR025669">
    <property type="entry name" value="AAA_dom"/>
</dbReference>
<proteinExistence type="predicted"/>
<evidence type="ECO:0000313" key="2">
    <source>
        <dbReference type="EMBL" id="QQD71952.1"/>
    </source>
</evidence>
<dbReference type="PANTHER" id="PTHR13696:SF99">
    <property type="entry name" value="COBYRINIC ACID AC-DIAMIDE SYNTHASE"/>
    <property type="match status" value="1"/>
</dbReference>
<name>A0A7T4WC86_9PROT</name>
<dbReference type="CDD" id="cd02042">
    <property type="entry name" value="ParAB_family"/>
    <property type="match status" value="1"/>
</dbReference>
<dbReference type="EMBL" id="CP059488">
    <property type="protein sequence ID" value="QQD71952.1"/>
    <property type="molecule type" value="Genomic_DNA"/>
</dbReference>
<dbReference type="InterPro" id="IPR027417">
    <property type="entry name" value="P-loop_NTPase"/>
</dbReference>
<dbReference type="InterPro" id="IPR050678">
    <property type="entry name" value="DNA_Partitioning_ATPase"/>
</dbReference>
<organism evidence="2 3">
    <name type="scientific">Acidithiobacillus ferrivorans</name>
    <dbReference type="NCBI Taxonomy" id="160808"/>
    <lineage>
        <taxon>Bacteria</taxon>
        <taxon>Pseudomonadati</taxon>
        <taxon>Pseudomonadota</taxon>
        <taxon>Acidithiobacillia</taxon>
        <taxon>Acidithiobacillales</taxon>
        <taxon>Acidithiobacillaceae</taxon>
        <taxon>Acidithiobacillus</taxon>
    </lineage>
</organism>